<comment type="caution">
    <text evidence="1">The sequence shown here is derived from an EMBL/GenBank/DDBJ whole genome shotgun (WGS) entry which is preliminary data.</text>
</comment>
<protein>
    <recommendedName>
        <fullName evidence="3">Polymerase nucleotidyl transferase domain-containing protein</fullName>
    </recommendedName>
</protein>
<dbReference type="Proteomes" id="UP001597183">
    <property type="component" value="Unassembled WGS sequence"/>
</dbReference>
<organism evidence="1 2">
    <name type="scientific">Actinoplanes sichuanensis</name>
    <dbReference type="NCBI Taxonomy" id="512349"/>
    <lineage>
        <taxon>Bacteria</taxon>
        <taxon>Bacillati</taxon>
        <taxon>Actinomycetota</taxon>
        <taxon>Actinomycetes</taxon>
        <taxon>Micromonosporales</taxon>
        <taxon>Micromonosporaceae</taxon>
        <taxon>Actinoplanes</taxon>
    </lineage>
</organism>
<keyword evidence="2" id="KW-1185">Reference proteome</keyword>
<reference evidence="2" key="1">
    <citation type="journal article" date="2019" name="Int. J. Syst. Evol. Microbiol.">
        <title>The Global Catalogue of Microorganisms (GCM) 10K type strain sequencing project: providing services to taxonomists for standard genome sequencing and annotation.</title>
        <authorList>
            <consortium name="The Broad Institute Genomics Platform"/>
            <consortium name="The Broad Institute Genome Sequencing Center for Infectious Disease"/>
            <person name="Wu L."/>
            <person name="Ma J."/>
        </authorList>
    </citation>
    <scope>NUCLEOTIDE SEQUENCE [LARGE SCALE GENOMIC DNA]</scope>
    <source>
        <strain evidence="2">CCM 7526</strain>
    </source>
</reference>
<dbReference type="EMBL" id="JBHTMK010000005">
    <property type="protein sequence ID" value="MFD1364404.1"/>
    <property type="molecule type" value="Genomic_DNA"/>
</dbReference>
<name>A0ABW4A1A2_9ACTN</name>
<sequence length="389" mass="44303">MNLGIAVSLIVFGIGPDNKHLTQIFRRNYRGAEESCELLSLQVRIAQQFQCLQVSGAAMVAWRRARTPRMPKILGCLREVLASTMVNDLDRSADPVHHRLVERERAAALTEEVLTRLIESQQEWPLNLITEVYIYGSFARGALQPADVDLDIEYDQTDDRWISTVIRALSNGRNPHVEFKKPLFGRKRGIEFVFNHRADADYDMTLLWRRGEDLDTALTRLRGIEADSAAGRAPRDAMLPQFDGIDRWLPRPYRATLSRAIDAELITVDRLVLPDTDIDHPLARDHLERRWRPESPLYRAGRAVFAHLLARGVDLAQVHLHGRDVYDSETPYFAGFSLRYLTSMQDCLTEHGGTEWIEVVHPTTRADLDALRITPTGKPTPPSLLWIDS</sequence>
<gene>
    <name evidence="1" type="ORF">ACFQ5G_03485</name>
</gene>
<evidence type="ECO:0000313" key="2">
    <source>
        <dbReference type="Proteomes" id="UP001597183"/>
    </source>
</evidence>
<evidence type="ECO:0000313" key="1">
    <source>
        <dbReference type="EMBL" id="MFD1364404.1"/>
    </source>
</evidence>
<accession>A0ABW4A1A2</accession>
<evidence type="ECO:0008006" key="3">
    <source>
        <dbReference type="Google" id="ProtNLM"/>
    </source>
</evidence>
<dbReference type="SUPFAM" id="SSF81301">
    <property type="entry name" value="Nucleotidyltransferase"/>
    <property type="match status" value="1"/>
</dbReference>
<dbReference type="RefSeq" id="WP_378078184.1">
    <property type="nucleotide sequence ID" value="NZ_JBHTMK010000005.1"/>
</dbReference>
<dbReference type="InterPro" id="IPR043519">
    <property type="entry name" value="NT_sf"/>
</dbReference>
<proteinExistence type="predicted"/>